<dbReference type="AlphaFoldDB" id="A0A161RSI7"/>
<dbReference type="RefSeq" id="WP_066245519.1">
    <property type="nucleotide sequence ID" value="NZ_LRFC01000038.1"/>
</dbReference>
<dbReference type="Proteomes" id="UP000076567">
    <property type="component" value="Unassembled WGS sequence"/>
</dbReference>
<sequence length="239" mass="26539">MTSYRNLLLLPLQDDQLLTVASDNSGNIGEKRDDAVNVPYDIVAYYGTRVCLMETLATASKPKTLIIHSFNDEKAWSSLVQGATRAFEELGLDKIEITGSTESNFSLVQSATGFTLIGSIKKQKLRTIMAPYDARYAVVGKPLVGDEIIKHPDEILPLKLFKKLCDLEEIYELIPVGSKGIKKELDQICKQGGEYKSALPLDKSAGPSSCILISYDIKNEKRIKDLTGDLFYPLFLNKK</sequence>
<dbReference type="EMBL" id="LRFC01000038">
    <property type="protein sequence ID" value="KZE64299.1"/>
    <property type="molecule type" value="Genomic_DNA"/>
</dbReference>
<proteinExistence type="predicted"/>
<organism evidence="1 2">
    <name type="scientific">Fictibacillus phosphorivorans</name>
    <dbReference type="NCBI Taxonomy" id="1221500"/>
    <lineage>
        <taxon>Bacteria</taxon>
        <taxon>Bacillati</taxon>
        <taxon>Bacillota</taxon>
        <taxon>Bacilli</taxon>
        <taxon>Bacillales</taxon>
        <taxon>Fictibacillaceae</taxon>
        <taxon>Fictibacillus</taxon>
    </lineage>
</organism>
<evidence type="ECO:0008006" key="3">
    <source>
        <dbReference type="Google" id="ProtNLM"/>
    </source>
</evidence>
<dbReference type="OrthoDB" id="9805740at2"/>
<keyword evidence="2" id="KW-1185">Reference proteome</keyword>
<evidence type="ECO:0000313" key="2">
    <source>
        <dbReference type="Proteomes" id="UP000076567"/>
    </source>
</evidence>
<gene>
    <name evidence="1" type="ORF">AWM68_14520</name>
</gene>
<name>A0A161RSI7_9BACL</name>
<protein>
    <recommendedName>
        <fullName evidence="3">ATP-binding protein</fullName>
    </recommendedName>
</protein>
<accession>A0A161RSI7</accession>
<comment type="caution">
    <text evidence="1">The sequence shown here is derived from an EMBL/GenBank/DDBJ whole genome shotgun (WGS) entry which is preliminary data.</text>
</comment>
<evidence type="ECO:0000313" key="1">
    <source>
        <dbReference type="EMBL" id="KZE64299.1"/>
    </source>
</evidence>
<reference evidence="2" key="1">
    <citation type="submission" date="2016-01" db="EMBL/GenBank/DDBJ databases">
        <title>Draft genome of Chromobacterium sp. F49.</title>
        <authorList>
            <person name="Hong K.W."/>
        </authorList>
    </citation>
    <scope>NUCLEOTIDE SEQUENCE [LARGE SCALE GENOMIC DNA]</scope>
    <source>
        <strain evidence="2">P7IIIA</strain>
    </source>
</reference>